<dbReference type="Proteomes" id="UP000294071">
    <property type="component" value="Unassembled WGS sequence"/>
</dbReference>
<accession>A0A4Q2S2C9</accession>
<gene>
    <name evidence="1" type="ORF">EUA93_09435</name>
</gene>
<evidence type="ECO:0000313" key="1">
    <source>
        <dbReference type="EMBL" id="RYB94545.1"/>
    </source>
</evidence>
<dbReference type="RefSeq" id="WP_129399895.1">
    <property type="nucleotide sequence ID" value="NZ_SDWT01000001.1"/>
</dbReference>
<organism evidence="1 2">
    <name type="scientific">Nocardioides oleivorans</name>
    <dbReference type="NCBI Taxonomy" id="273676"/>
    <lineage>
        <taxon>Bacteria</taxon>
        <taxon>Bacillati</taxon>
        <taxon>Actinomycetota</taxon>
        <taxon>Actinomycetes</taxon>
        <taxon>Propionibacteriales</taxon>
        <taxon>Nocardioidaceae</taxon>
        <taxon>Nocardioides</taxon>
    </lineage>
</organism>
<proteinExistence type="predicted"/>
<keyword evidence="2" id="KW-1185">Reference proteome</keyword>
<sequence>MLPRLEVVRRLRPFDLLAPGADPHASGTSALPRVAPYVAATAAVTSGEVALHLAGHRLAATLDDGSVSLTTAGPDGARELRSRRFHRAVEPTGLGVTLTGTHLTAWSREADGWVARARHDLRDVVDTRDEAALADLHVSFPGDGGMAGGFGQLGLRDVRFVTEEDGSPWRDGDDLFLTATSAGPGFFDTAHTSVWRLDPAGPTLEHSADLFFRRPDRPGVFGDHATHLVRSSGDGPGRWLVATSTWGDFEQPTTRAGRRTASGLRVTLAESAANLLRGTHVLDTRELPLPTDGLDSIATWDPHLVRRDDGWLVGFVSARKFFDFHPGLAGGPALDDLRLLGAATDRRATEGTTILDVDGRLVVLASDGRDSHRGQRGRFPVFDLAMGEVGVLDASYPTNLPWPTLARVDDTWLMATFNGRPAGGKLLGYGTHGDLVVMRST</sequence>
<evidence type="ECO:0000313" key="2">
    <source>
        <dbReference type="Proteomes" id="UP000294071"/>
    </source>
</evidence>
<dbReference type="AlphaFoldDB" id="A0A4Q2S2C9"/>
<dbReference type="EMBL" id="SDWT01000001">
    <property type="protein sequence ID" value="RYB94545.1"/>
    <property type="molecule type" value="Genomic_DNA"/>
</dbReference>
<protein>
    <submittedName>
        <fullName evidence="1">Uncharacterized protein</fullName>
    </submittedName>
</protein>
<dbReference type="OrthoDB" id="3654766at2"/>
<comment type="caution">
    <text evidence="1">The sequence shown here is derived from an EMBL/GenBank/DDBJ whole genome shotgun (WGS) entry which is preliminary data.</text>
</comment>
<name>A0A4Q2S2C9_9ACTN</name>
<reference evidence="1 2" key="1">
    <citation type="submission" date="2019-01" db="EMBL/GenBank/DDBJ databases">
        <title>Novel species of Nocardioides.</title>
        <authorList>
            <person name="Liu Q."/>
            <person name="Xin Y.-H."/>
        </authorList>
    </citation>
    <scope>NUCLEOTIDE SEQUENCE [LARGE SCALE GENOMIC DNA]</scope>
    <source>
        <strain evidence="1 2">CGMCC 4.6882</strain>
    </source>
</reference>